<dbReference type="GO" id="GO:0050661">
    <property type="term" value="F:NADP binding"/>
    <property type="evidence" value="ECO:0007669"/>
    <property type="project" value="InterPro"/>
</dbReference>
<keyword evidence="4" id="KW-0521">NADP</keyword>
<dbReference type="Gene3D" id="3.20.20.70">
    <property type="entry name" value="Aldolase class I"/>
    <property type="match status" value="1"/>
</dbReference>
<feature type="domain" description="NADH:flavin oxidoreductase/NADH oxidase N-terminal" evidence="7">
    <location>
        <begin position="45"/>
        <end position="392"/>
    </location>
</feature>
<dbReference type="InterPro" id="IPR013785">
    <property type="entry name" value="Aldolase_TIM"/>
</dbReference>
<accession>A0A022VS59</accession>
<dbReference type="InterPro" id="IPR044152">
    <property type="entry name" value="YqjM-like"/>
</dbReference>
<dbReference type="OrthoDB" id="72788at2759"/>
<dbReference type="AlphaFoldDB" id="A0A022VS59"/>
<evidence type="ECO:0000256" key="1">
    <source>
        <dbReference type="ARBA" id="ARBA00001917"/>
    </source>
</evidence>
<evidence type="ECO:0000256" key="6">
    <source>
        <dbReference type="SAM" id="MobiDB-lite"/>
    </source>
</evidence>
<evidence type="ECO:0000256" key="3">
    <source>
        <dbReference type="ARBA" id="ARBA00022643"/>
    </source>
</evidence>
<dbReference type="GO" id="GO:0010181">
    <property type="term" value="F:FMN binding"/>
    <property type="evidence" value="ECO:0007669"/>
    <property type="project" value="InterPro"/>
</dbReference>
<keyword evidence="3" id="KW-0288">FMN</keyword>
<dbReference type="Proteomes" id="UP000023758">
    <property type="component" value="Unassembled WGS sequence"/>
</dbReference>
<reference evidence="8" key="1">
    <citation type="submission" date="2014-02" db="EMBL/GenBank/DDBJ databases">
        <title>The Genome Sequence of Trichophyton rubrum (morphotype fischeri) CBS 288.86.</title>
        <authorList>
            <consortium name="The Broad Institute Genomics Platform"/>
            <person name="Cuomo C.A."/>
            <person name="White T.C."/>
            <person name="Graser Y."/>
            <person name="Martinez-Rossi N."/>
            <person name="Heitman J."/>
            <person name="Young S.K."/>
            <person name="Zeng Q."/>
            <person name="Gargeya S."/>
            <person name="Abouelleil A."/>
            <person name="Alvarado L."/>
            <person name="Chapman S.B."/>
            <person name="Gainer-Dewar J."/>
            <person name="Goldberg J."/>
            <person name="Griggs A."/>
            <person name="Gujja S."/>
            <person name="Hansen M."/>
            <person name="Howarth C."/>
            <person name="Imamovic A."/>
            <person name="Larimer J."/>
            <person name="Martinez D."/>
            <person name="Murphy C."/>
            <person name="Pearson M.D."/>
            <person name="Persinoti G."/>
            <person name="Poon T."/>
            <person name="Priest M."/>
            <person name="Roberts A.D."/>
            <person name="Saif S."/>
            <person name="Shea T.D."/>
            <person name="Sykes S.N."/>
            <person name="Wortman J."/>
            <person name="Nusbaum C."/>
            <person name="Birren B."/>
        </authorList>
    </citation>
    <scope>NUCLEOTIDE SEQUENCE [LARGE SCALE GENOMIC DNA]</scope>
    <source>
        <strain evidence="8">CBS 288.86</strain>
    </source>
</reference>
<name>A0A022VS59_TRIRU</name>
<dbReference type="InterPro" id="IPR001155">
    <property type="entry name" value="OxRdtase_FMN_N"/>
</dbReference>
<evidence type="ECO:0000259" key="7">
    <source>
        <dbReference type="Pfam" id="PF00724"/>
    </source>
</evidence>
<keyword evidence="5" id="KW-0560">Oxidoreductase</keyword>
<protein>
    <recommendedName>
        <fullName evidence="7">NADH:flavin oxidoreductase/NADH oxidase N-terminal domain-containing protein</fullName>
    </recommendedName>
</protein>
<dbReference type="PANTHER" id="PTHR43303">
    <property type="entry name" value="NADPH DEHYDROGENASE C23G7.10C-RELATED"/>
    <property type="match status" value="1"/>
</dbReference>
<dbReference type="SUPFAM" id="SSF51395">
    <property type="entry name" value="FMN-linked oxidoreductases"/>
    <property type="match status" value="1"/>
</dbReference>
<proteinExistence type="predicted"/>
<dbReference type="HOGENOM" id="CLU_012153_2_1_1"/>
<sequence length="425" mass="46282">MGDSDIDTKNISNTPAPDISYFTPYQNPPAGQAANPQSNGSAPPKLFQPLKIRGLTLHNRIGLAPLCQYSSPDGHLTDWHMAHLGSIAIHGAGFVMVEATSVLPEGRITPEDSGLWKDSQIEPLKRVVEFVHSQSQVIGIQLGHAGRKASTFAPWLSSGDLAPENVGGWPDNIKGPSDIPWGPRVGKPKAMTKADIEEFKEAFGASVRRAVTAGVDFIEIHNAHGYLLSSFLSPTSNNRTDEYGGSFENRIRLTNEIVDICRKNMPEDMPLFLRVSSTEWLEESRPDLPSWTVEDTVRFAEVLAEGGKVDFIDISSGGNHPDQKVRGALPGVPYHAPMAKAVKKAVGDRMLVGVVGNITTGTTANRLLEEDGLDYALVGRWFQKHPSLVWSFAEELGVDHKVANQMSWPFGGRGSTTYLKAAQKN</sequence>
<gene>
    <name evidence="8" type="ORF">H103_07481</name>
</gene>
<dbReference type="EMBL" id="KK207915">
    <property type="protein sequence ID" value="EZF48915.1"/>
    <property type="molecule type" value="Genomic_DNA"/>
</dbReference>
<organism evidence="8">
    <name type="scientific">Trichophyton rubrum CBS 288.86</name>
    <dbReference type="NCBI Taxonomy" id="1215330"/>
    <lineage>
        <taxon>Eukaryota</taxon>
        <taxon>Fungi</taxon>
        <taxon>Dikarya</taxon>
        <taxon>Ascomycota</taxon>
        <taxon>Pezizomycotina</taxon>
        <taxon>Eurotiomycetes</taxon>
        <taxon>Eurotiomycetidae</taxon>
        <taxon>Onygenales</taxon>
        <taxon>Arthrodermataceae</taxon>
        <taxon>Trichophyton</taxon>
    </lineage>
</organism>
<keyword evidence="2" id="KW-0285">Flavoprotein</keyword>
<evidence type="ECO:0000256" key="2">
    <source>
        <dbReference type="ARBA" id="ARBA00022630"/>
    </source>
</evidence>
<dbReference type="CDD" id="cd02932">
    <property type="entry name" value="OYE_YqiM_FMN"/>
    <property type="match status" value="1"/>
</dbReference>
<feature type="region of interest" description="Disordered" evidence="6">
    <location>
        <begin position="1"/>
        <end position="45"/>
    </location>
</feature>
<comment type="cofactor">
    <cofactor evidence="1">
        <name>FMN</name>
        <dbReference type="ChEBI" id="CHEBI:58210"/>
    </cofactor>
</comment>
<dbReference type="GO" id="GO:0003959">
    <property type="term" value="F:NADPH dehydrogenase activity"/>
    <property type="evidence" value="ECO:0007669"/>
    <property type="project" value="InterPro"/>
</dbReference>
<evidence type="ECO:0000256" key="5">
    <source>
        <dbReference type="ARBA" id="ARBA00023002"/>
    </source>
</evidence>
<dbReference type="PANTHER" id="PTHR43303:SF4">
    <property type="entry name" value="NADPH DEHYDROGENASE C23G7.10C-RELATED"/>
    <property type="match status" value="1"/>
</dbReference>
<evidence type="ECO:0000313" key="8">
    <source>
        <dbReference type="EMBL" id="EZF48915.1"/>
    </source>
</evidence>
<evidence type="ECO:0000256" key="4">
    <source>
        <dbReference type="ARBA" id="ARBA00022857"/>
    </source>
</evidence>
<dbReference type="Pfam" id="PF00724">
    <property type="entry name" value="Oxidored_FMN"/>
    <property type="match status" value="1"/>
</dbReference>